<evidence type="ECO:0000313" key="1">
    <source>
        <dbReference type="EMBL" id="CAG8784357.1"/>
    </source>
</evidence>
<reference evidence="1" key="1">
    <citation type="submission" date="2021-06" db="EMBL/GenBank/DDBJ databases">
        <authorList>
            <person name="Kallberg Y."/>
            <person name="Tangrot J."/>
            <person name="Rosling A."/>
        </authorList>
    </citation>
    <scope>NUCLEOTIDE SEQUENCE</scope>
    <source>
        <strain evidence="1">28 12/20/2015</strain>
    </source>
</reference>
<organism evidence="1 2">
    <name type="scientific">Cetraspora pellucida</name>
    <dbReference type="NCBI Taxonomy" id="1433469"/>
    <lineage>
        <taxon>Eukaryota</taxon>
        <taxon>Fungi</taxon>
        <taxon>Fungi incertae sedis</taxon>
        <taxon>Mucoromycota</taxon>
        <taxon>Glomeromycotina</taxon>
        <taxon>Glomeromycetes</taxon>
        <taxon>Diversisporales</taxon>
        <taxon>Gigasporaceae</taxon>
        <taxon>Cetraspora</taxon>
    </lineage>
</organism>
<proteinExistence type="predicted"/>
<comment type="caution">
    <text evidence="1">The sequence shown here is derived from an EMBL/GenBank/DDBJ whole genome shotgun (WGS) entry which is preliminary data.</text>
</comment>
<dbReference type="Proteomes" id="UP000789366">
    <property type="component" value="Unassembled WGS sequence"/>
</dbReference>
<keyword evidence="2" id="KW-1185">Reference proteome</keyword>
<name>A0ACA9RB66_9GLOM</name>
<accession>A0ACA9RB66</accession>
<protein>
    <submittedName>
        <fullName evidence="1">3922_t:CDS:1</fullName>
    </submittedName>
</protein>
<feature type="non-terminal residue" evidence="1">
    <location>
        <position position="251"/>
    </location>
</feature>
<dbReference type="EMBL" id="CAJVPW010063149">
    <property type="protein sequence ID" value="CAG8784357.1"/>
    <property type="molecule type" value="Genomic_DNA"/>
</dbReference>
<feature type="non-terminal residue" evidence="1">
    <location>
        <position position="1"/>
    </location>
</feature>
<gene>
    <name evidence="1" type="ORF">SPELUC_LOCUS16651</name>
</gene>
<evidence type="ECO:0000313" key="2">
    <source>
        <dbReference type="Proteomes" id="UP000789366"/>
    </source>
</evidence>
<sequence>ENVISTTINNYSGESSQVSAFIFSASSMNFVTRKWKSNHATLKDLCFQFVTEFDQRKEEFSPSYFHSKMNRVRLPEISCEGYSSGTMYKKKFDIQSRVEGFEIDIGSNIVKHINCLGEIYAASRERLETFAAEANLNSGSEQKSVSVDNDNNLSKDTDVIDLEFEVAFTAKSGTINLYPKSYFSKNHSRKPTGNKLSDKSRSSRESRGSIVSLPRLNLDSISLDDVTKHEHGIDTIIIPGLSINTIYRTFL</sequence>